<keyword evidence="1" id="KW-1133">Transmembrane helix</keyword>
<keyword evidence="1" id="KW-0812">Transmembrane</keyword>
<feature type="transmembrane region" description="Helical" evidence="1">
    <location>
        <begin position="48"/>
        <end position="70"/>
    </location>
</feature>
<gene>
    <name evidence="2" type="ORF">CD30_12625</name>
</gene>
<dbReference type="AlphaFoldDB" id="A0A0A3J4X1"/>
<evidence type="ECO:0008006" key="4">
    <source>
        <dbReference type="Google" id="ProtNLM"/>
    </source>
</evidence>
<evidence type="ECO:0000313" key="3">
    <source>
        <dbReference type="Proteomes" id="UP000030595"/>
    </source>
</evidence>
<feature type="transmembrane region" description="Helical" evidence="1">
    <location>
        <begin position="119"/>
        <end position="138"/>
    </location>
</feature>
<dbReference type="RefSeq" id="WP_036177450.1">
    <property type="nucleotide sequence ID" value="NZ_AVCZ01000023.1"/>
</dbReference>
<dbReference type="eggNOG" id="ENOG5031XHV">
    <property type="taxonomic scope" value="Bacteria"/>
</dbReference>
<feature type="transmembrane region" description="Helical" evidence="1">
    <location>
        <begin position="6"/>
        <end position="28"/>
    </location>
</feature>
<sequence length="144" mass="16252">MLFSIVIFIHVVSAVVSIGPLVALLPMLKKMEDTDEVQLGGFVQAFQISITVVKHAGHVLVISGVLLVWLSAWTWLTSWIVMTIAVMVGSIVFLAKAFKPTLVTFGTSNFNKEQFIKKLRKATWMYIFLLLIMLWLMVVKPTLW</sequence>
<protein>
    <recommendedName>
        <fullName evidence="4">DUF2269 domain-containing protein</fullName>
    </recommendedName>
</protein>
<comment type="caution">
    <text evidence="2">The sequence shown here is derived from an EMBL/GenBank/DDBJ whole genome shotgun (WGS) entry which is preliminary data.</text>
</comment>
<dbReference type="OrthoDB" id="2436717at2"/>
<keyword evidence="3" id="KW-1185">Reference proteome</keyword>
<dbReference type="EMBL" id="JPVQ01000023">
    <property type="protein sequence ID" value="KGR90208.1"/>
    <property type="molecule type" value="Genomic_DNA"/>
</dbReference>
<organism evidence="2 3">
    <name type="scientific">Ureibacillus massiliensis 4400831 = CIP 108448 = CCUG 49529</name>
    <dbReference type="NCBI Taxonomy" id="1211035"/>
    <lineage>
        <taxon>Bacteria</taxon>
        <taxon>Bacillati</taxon>
        <taxon>Bacillota</taxon>
        <taxon>Bacilli</taxon>
        <taxon>Bacillales</taxon>
        <taxon>Caryophanaceae</taxon>
        <taxon>Ureibacillus</taxon>
    </lineage>
</organism>
<reference evidence="2 3" key="1">
    <citation type="submission" date="2014-02" db="EMBL/GenBank/DDBJ databases">
        <title>Draft genome sequence of Lysinibacillus massiliensis CCUG 49529.</title>
        <authorList>
            <person name="Zhang F."/>
            <person name="Wang G."/>
            <person name="Zhang L."/>
        </authorList>
    </citation>
    <scope>NUCLEOTIDE SEQUENCE [LARGE SCALE GENOMIC DNA]</scope>
    <source>
        <strain evidence="2 3">CCUG 49529</strain>
    </source>
</reference>
<evidence type="ECO:0000313" key="2">
    <source>
        <dbReference type="EMBL" id="KGR90208.1"/>
    </source>
</evidence>
<proteinExistence type="predicted"/>
<accession>A0A0A3J4X1</accession>
<name>A0A0A3J4X1_9BACL</name>
<evidence type="ECO:0000256" key="1">
    <source>
        <dbReference type="SAM" id="Phobius"/>
    </source>
</evidence>
<feature type="transmembrane region" description="Helical" evidence="1">
    <location>
        <begin position="76"/>
        <end position="98"/>
    </location>
</feature>
<keyword evidence="1" id="KW-0472">Membrane</keyword>
<dbReference type="Proteomes" id="UP000030595">
    <property type="component" value="Unassembled WGS sequence"/>
</dbReference>